<sequence>MPRSIALVRSASCLAAAVFLVVGPAAWGVPTAFAEPAPGPNAGPGNCPYQVNTPPAVDSSEVPAAGDPPMPLAVPPKPVGGEALSSCGIVAAPDTAPLPGDVSADAWLVADLDSGAVIAAKDPHGRHRPASIIKVLVAMASINALPLNKSVQGTADDAAAEGTKVGVQEGGVFTVNQLLHGLLMHSGNDAAHALAMQLGGMQQALDKINVLAAKLGGRDTRVATPSGLDGPGMSTSAYDIGLFYRYAWQNPTFADIVATRTFDFPGHGDHPGYELENDNQLLYKYPGAMGGKTGYTDDAGQTFVGAANHDGRRLMAVLLHGTRQPIAPWEQAAHLLDYGFSTPRGTQVGTLIEPDPSLLPAHHDAAADRPGAGAQAAGFMPSADALPVRVGVAVIGTIIVFSLIMVARSMNRRPQHR</sequence>
<evidence type="ECO:0000256" key="4">
    <source>
        <dbReference type="ARBA" id="ARBA00022960"/>
    </source>
</evidence>
<dbReference type="PANTHER" id="PTHR21581">
    <property type="entry name" value="D-ALANYL-D-ALANINE CARBOXYPEPTIDASE"/>
    <property type="match status" value="1"/>
</dbReference>
<dbReference type="Gene3D" id="3.40.710.10">
    <property type="entry name" value="DD-peptidase/beta-lactamase superfamily"/>
    <property type="match status" value="1"/>
</dbReference>
<keyword evidence="10" id="KW-0812">Transmembrane</keyword>
<dbReference type="SUPFAM" id="SSF56601">
    <property type="entry name" value="beta-lactamase/transpeptidase-like"/>
    <property type="match status" value="1"/>
</dbReference>
<feature type="signal peptide" evidence="11">
    <location>
        <begin position="1"/>
        <end position="34"/>
    </location>
</feature>
<keyword evidence="6" id="KW-0961">Cell wall biogenesis/degradation</keyword>
<evidence type="ECO:0000256" key="3">
    <source>
        <dbReference type="ARBA" id="ARBA00022801"/>
    </source>
</evidence>
<evidence type="ECO:0000256" key="7">
    <source>
        <dbReference type="PIRSR" id="PIRSR618044-1"/>
    </source>
</evidence>
<evidence type="ECO:0000256" key="10">
    <source>
        <dbReference type="SAM" id="Phobius"/>
    </source>
</evidence>
<evidence type="ECO:0000313" key="14">
    <source>
        <dbReference type="Proteomes" id="UP000241595"/>
    </source>
</evidence>
<comment type="similarity">
    <text evidence="1 9">Belongs to the peptidase S11 family.</text>
</comment>
<dbReference type="GO" id="GO:0008360">
    <property type="term" value="P:regulation of cell shape"/>
    <property type="evidence" value="ECO:0007669"/>
    <property type="project" value="UniProtKB-KW"/>
</dbReference>
<evidence type="ECO:0000256" key="6">
    <source>
        <dbReference type="ARBA" id="ARBA00023316"/>
    </source>
</evidence>
<keyword evidence="5" id="KW-0573">Peptidoglycan synthesis</keyword>
<dbReference type="PRINTS" id="PR00725">
    <property type="entry name" value="DADACBPTASE1"/>
</dbReference>
<name>A0A2U3NB03_9MYCO</name>
<dbReference type="STRING" id="1841859.GCA_900157385_02120"/>
<feature type="active site" evidence="7">
    <location>
        <position position="186"/>
    </location>
</feature>
<feature type="active site" description="Proton acceptor" evidence="7">
    <location>
        <position position="134"/>
    </location>
</feature>
<dbReference type="InterPro" id="IPR018044">
    <property type="entry name" value="Peptidase_S11"/>
</dbReference>
<dbReference type="GO" id="GO:0009002">
    <property type="term" value="F:serine-type D-Ala-D-Ala carboxypeptidase activity"/>
    <property type="evidence" value="ECO:0007669"/>
    <property type="project" value="InterPro"/>
</dbReference>
<feature type="chain" id="PRO_5015452079" evidence="11">
    <location>
        <begin position="35"/>
        <end position="417"/>
    </location>
</feature>
<dbReference type="GO" id="GO:0071555">
    <property type="term" value="P:cell wall organization"/>
    <property type="evidence" value="ECO:0007669"/>
    <property type="project" value="UniProtKB-KW"/>
</dbReference>
<evidence type="ECO:0000259" key="12">
    <source>
        <dbReference type="Pfam" id="PF00768"/>
    </source>
</evidence>
<dbReference type="Pfam" id="PF00768">
    <property type="entry name" value="Peptidase_S11"/>
    <property type="match status" value="1"/>
</dbReference>
<evidence type="ECO:0000256" key="11">
    <source>
        <dbReference type="SAM" id="SignalP"/>
    </source>
</evidence>
<keyword evidence="4" id="KW-0133">Cell shape</keyword>
<feature type="transmembrane region" description="Helical" evidence="10">
    <location>
        <begin position="386"/>
        <end position="407"/>
    </location>
</feature>
<dbReference type="GO" id="GO:0009252">
    <property type="term" value="P:peptidoglycan biosynthetic process"/>
    <property type="evidence" value="ECO:0007669"/>
    <property type="project" value="UniProtKB-KW"/>
</dbReference>
<evidence type="ECO:0000256" key="8">
    <source>
        <dbReference type="PIRSR" id="PIRSR618044-2"/>
    </source>
</evidence>
<feature type="domain" description="Peptidase S11 D-alanyl-D-alanine carboxypeptidase A N-terminal" evidence="12">
    <location>
        <begin position="99"/>
        <end position="320"/>
    </location>
</feature>
<evidence type="ECO:0000256" key="2">
    <source>
        <dbReference type="ARBA" id="ARBA00022729"/>
    </source>
</evidence>
<feature type="active site" description="Acyl-ester intermediate" evidence="7">
    <location>
        <position position="131"/>
    </location>
</feature>
<organism evidence="13 14">
    <name type="scientific">Mycobacterium terramassiliense</name>
    <dbReference type="NCBI Taxonomy" id="1841859"/>
    <lineage>
        <taxon>Bacteria</taxon>
        <taxon>Bacillati</taxon>
        <taxon>Actinomycetota</taxon>
        <taxon>Actinomycetes</taxon>
        <taxon>Mycobacteriales</taxon>
        <taxon>Mycobacteriaceae</taxon>
        <taxon>Mycobacterium</taxon>
    </lineage>
</organism>
<keyword evidence="13" id="KW-0121">Carboxypeptidase</keyword>
<dbReference type="InterPro" id="IPR001967">
    <property type="entry name" value="Peptidase_S11_N"/>
</dbReference>
<keyword evidence="2 11" id="KW-0732">Signal</keyword>
<dbReference type="AlphaFoldDB" id="A0A2U3NB03"/>
<evidence type="ECO:0000256" key="9">
    <source>
        <dbReference type="RuleBase" id="RU004016"/>
    </source>
</evidence>
<dbReference type="Proteomes" id="UP000241595">
    <property type="component" value="Unassembled WGS sequence"/>
</dbReference>
<keyword evidence="10" id="KW-0472">Membrane</keyword>
<feature type="binding site" evidence="8">
    <location>
        <position position="292"/>
    </location>
    <ligand>
        <name>substrate</name>
    </ligand>
</feature>
<dbReference type="InterPro" id="IPR012338">
    <property type="entry name" value="Beta-lactam/transpept-like"/>
</dbReference>
<evidence type="ECO:0000256" key="1">
    <source>
        <dbReference type="ARBA" id="ARBA00007164"/>
    </source>
</evidence>
<reference evidence="13 14" key="1">
    <citation type="submission" date="2017-01" db="EMBL/GenBank/DDBJ databases">
        <authorList>
            <consortium name="Urmite Genomes"/>
        </authorList>
    </citation>
    <scope>NUCLEOTIDE SEQUENCE [LARGE SCALE GENOMIC DNA]</scope>
    <source>
        <strain evidence="13 14">AB308</strain>
    </source>
</reference>
<accession>A0A2U3NB03</accession>
<protein>
    <submittedName>
        <fullName evidence="13">D-alanyl-D-alanine carboxypeptidase</fullName>
    </submittedName>
</protein>
<dbReference type="PANTHER" id="PTHR21581:SF33">
    <property type="entry name" value="D-ALANYL-D-ALANINE CARBOXYPEPTIDASE DACB"/>
    <property type="match status" value="1"/>
</dbReference>
<dbReference type="EMBL" id="FTRV01000011">
    <property type="protein sequence ID" value="SPM28637.1"/>
    <property type="molecule type" value="Genomic_DNA"/>
</dbReference>
<keyword evidence="13" id="KW-0645">Protease</keyword>
<evidence type="ECO:0000313" key="13">
    <source>
        <dbReference type="EMBL" id="SPM28637.1"/>
    </source>
</evidence>
<keyword evidence="10" id="KW-1133">Transmembrane helix</keyword>
<keyword evidence="3" id="KW-0378">Hydrolase</keyword>
<evidence type="ECO:0000256" key="5">
    <source>
        <dbReference type="ARBA" id="ARBA00022984"/>
    </source>
</evidence>
<proteinExistence type="inferred from homology"/>
<keyword evidence="14" id="KW-1185">Reference proteome</keyword>
<gene>
    <name evidence="13" type="ORF">MTAB308_2124</name>
</gene>
<dbReference type="GO" id="GO:0006508">
    <property type="term" value="P:proteolysis"/>
    <property type="evidence" value="ECO:0007669"/>
    <property type="project" value="InterPro"/>
</dbReference>